<organism evidence="1 2">
    <name type="scientific">Nonomuraea recticatena</name>
    <dbReference type="NCBI Taxonomy" id="46178"/>
    <lineage>
        <taxon>Bacteria</taxon>
        <taxon>Bacillati</taxon>
        <taxon>Actinomycetota</taxon>
        <taxon>Actinomycetes</taxon>
        <taxon>Streptosporangiales</taxon>
        <taxon>Streptosporangiaceae</taxon>
        <taxon>Nonomuraea</taxon>
    </lineage>
</organism>
<reference evidence="1 2" key="1">
    <citation type="journal article" date="2019" name="Int. J. Syst. Evol. Microbiol.">
        <title>The Global Catalogue of Microorganisms (GCM) 10K type strain sequencing project: providing services to taxonomists for standard genome sequencing and annotation.</title>
        <authorList>
            <consortium name="The Broad Institute Genomics Platform"/>
            <consortium name="The Broad Institute Genome Sequencing Center for Infectious Disease"/>
            <person name="Wu L."/>
            <person name="Ma J."/>
        </authorList>
    </citation>
    <scope>NUCLEOTIDE SEQUENCE [LARGE SCALE GENOMIC DNA]</scope>
    <source>
        <strain evidence="1 2">JCM 6835</strain>
    </source>
</reference>
<evidence type="ECO:0000313" key="2">
    <source>
        <dbReference type="Proteomes" id="UP001501666"/>
    </source>
</evidence>
<name>A0ABN3S910_9ACTN</name>
<protein>
    <submittedName>
        <fullName evidence="1">Uncharacterized protein</fullName>
    </submittedName>
</protein>
<comment type="caution">
    <text evidence="1">The sequence shown here is derived from an EMBL/GenBank/DDBJ whole genome shotgun (WGS) entry which is preliminary data.</text>
</comment>
<accession>A0ABN3S910</accession>
<evidence type="ECO:0000313" key="1">
    <source>
        <dbReference type="EMBL" id="GAA2669931.1"/>
    </source>
</evidence>
<sequence>MPHDNRDLGREVRDRIKRTGEKYQEALTAIRDGCRFIFADDVERFLAGEGRRGVPHEEAEDKEFLLAGLRNWVSECYTCGDPGDASAEDITIQLVVASYDPDLSPATKLLELRRNHARCAPSQLLWVNQKDLSSAPDHTTMCLRDQSLLEGTFAVTPRSVMLPADLGLDPQVAEPALLINVEVAEDRGRGAAPWLSELERVFWLPAGFSERFTEATVKPGWSVRLVQGYQSSLAPNWVAIRVAESSREDEPPGHLYLGALDIPAAWSEALPATGTRGRILVLVGPRALNREVPLVSAEFEPGQLGELLEDGAFLRAYLPFIHDQVGTQGAPLLGASGYVHGPDGPKRG</sequence>
<dbReference type="Proteomes" id="UP001501666">
    <property type="component" value="Unassembled WGS sequence"/>
</dbReference>
<dbReference type="EMBL" id="BAAATE010000013">
    <property type="protein sequence ID" value="GAA2669931.1"/>
    <property type="molecule type" value="Genomic_DNA"/>
</dbReference>
<gene>
    <name evidence="1" type="ORF">GCM10010412_048640</name>
</gene>
<proteinExistence type="predicted"/>
<keyword evidence="2" id="KW-1185">Reference proteome</keyword>
<dbReference type="RefSeq" id="WP_346149637.1">
    <property type="nucleotide sequence ID" value="NZ_BAAATE010000013.1"/>
</dbReference>